<comment type="caution">
    <text evidence="2">The sequence shown here is derived from an EMBL/GenBank/DDBJ whole genome shotgun (WGS) entry which is preliminary data.</text>
</comment>
<organism evidence="2 3">
    <name type="scientific">Candidatus Hakubella thermalkaliphila</name>
    <dbReference type="NCBI Taxonomy" id="2754717"/>
    <lineage>
        <taxon>Bacteria</taxon>
        <taxon>Bacillati</taxon>
        <taxon>Actinomycetota</taxon>
        <taxon>Actinomycetota incertae sedis</taxon>
        <taxon>Candidatus Hakubellales</taxon>
        <taxon>Candidatus Hakubellaceae</taxon>
        <taxon>Candidatus Hakubella</taxon>
    </lineage>
</organism>
<dbReference type="Proteomes" id="UP000568877">
    <property type="component" value="Unassembled WGS sequence"/>
</dbReference>
<keyword evidence="2" id="KW-0645">Protease</keyword>
<sequence>LLVEGMRGRPIDPQKESFVHFVGFTVLILLMIVIAYRGLTRLTLFF</sequence>
<proteinExistence type="predicted"/>
<gene>
    <name evidence="2" type="ORF">HKBW3S42_01278</name>
</gene>
<keyword evidence="1" id="KW-0472">Membrane</keyword>
<evidence type="ECO:0000256" key="1">
    <source>
        <dbReference type="SAM" id="Phobius"/>
    </source>
</evidence>
<keyword evidence="2" id="KW-0378">Hydrolase</keyword>
<dbReference type="AlphaFoldDB" id="A0A6V8PL34"/>
<feature type="non-terminal residue" evidence="2">
    <location>
        <position position="1"/>
    </location>
</feature>
<evidence type="ECO:0000313" key="3">
    <source>
        <dbReference type="Proteomes" id="UP000568877"/>
    </source>
</evidence>
<keyword evidence="1" id="KW-1133">Transmembrane helix</keyword>
<accession>A0A6V8PL34</accession>
<keyword evidence="1" id="KW-0812">Transmembrane</keyword>
<dbReference type="EMBL" id="BLSA01000216">
    <property type="protein sequence ID" value="GFP32967.1"/>
    <property type="molecule type" value="Genomic_DNA"/>
</dbReference>
<protein>
    <submittedName>
        <fullName evidence="2">Regulator of sigma E protease</fullName>
    </submittedName>
</protein>
<feature type="transmembrane region" description="Helical" evidence="1">
    <location>
        <begin position="18"/>
        <end position="39"/>
    </location>
</feature>
<name>A0A6V8PL34_9ACTN</name>
<dbReference type="GO" id="GO:0008233">
    <property type="term" value="F:peptidase activity"/>
    <property type="evidence" value="ECO:0007669"/>
    <property type="project" value="UniProtKB-KW"/>
</dbReference>
<reference evidence="2 3" key="1">
    <citation type="journal article" date="2020" name="Front. Microbiol.">
        <title>Single-cell genomics of novel Actinobacteria with the Wood-Ljungdahl pathway discovered in a serpentinizing system.</title>
        <authorList>
            <person name="Merino N."/>
            <person name="Kawai M."/>
            <person name="Boyd E.S."/>
            <person name="Colman D.R."/>
            <person name="McGlynn S.E."/>
            <person name="Nealson K.H."/>
            <person name="Kurokawa K."/>
            <person name="Hongoh Y."/>
        </authorList>
    </citation>
    <scope>NUCLEOTIDE SEQUENCE [LARGE SCALE GENOMIC DNA]</scope>
    <source>
        <strain evidence="2 3">S42</strain>
    </source>
</reference>
<evidence type="ECO:0000313" key="2">
    <source>
        <dbReference type="EMBL" id="GFP32967.1"/>
    </source>
</evidence>
<dbReference type="GO" id="GO:0006508">
    <property type="term" value="P:proteolysis"/>
    <property type="evidence" value="ECO:0007669"/>
    <property type="project" value="UniProtKB-KW"/>
</dbReference>